<organism evidence="1 2">
    <name type="scientific">Jannaschia seosinensis</name>
    <dbReference type="NCBI Taxonomy" id="313367"/>
    <lineage>
        <taxon>Bacteria</taxon>
        <taxon>Pseudomonadati</taxon>
        <taxon>Pseudomonadota</taxon>
        <taxon>Alphaproteobacteria</taxon>
        <taxon>Rhodobacterales</taxon>
        <taxon>Roseobacteraceae</taxon>
        <taxon>Jannaschia</taxon>
    </lineage>
</organism>
<sequence>MGTRDELLEAVAARYRGATRAEKGRILTEFAEISGYHRKHAERLLRRDHVVDRSEPRPGRRVYDEAVREALVVLWEASDRICGKRLKALIPLLIPAMERHDHLELDEDVRVRLLKMSAATIDRVLAPVRAAGSADKRWRTAHSSAVRRSVPIRTYADWDDPAPGYMEADLVAHSGPSASGSFVQTLTLTDVATGWTECAPLLFREQRLLSEVMTALRPALPFPLLGFDTNNDSVFMNETIRGWCEAAQVEFTRSRPYRKNDQAQSYVRKLVMA</sequence>
<dbReference type="Proteomes" id="UP000049455">
    <property type="component" value="Unassembled WGS sequence"/>
</dbReference>
<reference evidence="1 2" key="1">
    <citation type="submission" date="2015-09" db="EMBL/GenBank/DDBJ databases">
        <authorList>
            <person name="Jackson K.R."/>
            <person name="Lunt B.L."/>
            <person name="Fisher J.N.B."/>
            <person name="Gardner A.V."/>
            <person name="Bailey M.E."/>
            <person name="Deus L.M."/>
            <person name="Earl A.S."/>
            <person name="Gibby P.D."/>
            <person name="Hartmann K.A."/>
            <person name="Liu J.E."/>
            <person name="Manci A.M."/>
            <person name="Nielsen D.A."/>
            <person name="Solomon M.B."/>
            <person name="Breakwell D.P."/>
            <person name="Burnett S.H."/>
            <person name="Grose J.H."/>
        </authorList>
    </citation>
    <scope>NUCLEOTIDE SEQUENCE [LARGE SCALE GENOMIC DNA]</scope>
    <source>
        <strain evidence="1 2">CECT 7799</strain>
    </source>
</reference>
<evidence type="ECO:0008006" key="3">
    <source>
        <dbReference type="Google" id="ProtNLM"/>
    </source>
</evidence>
<gene>
    <name evidence="1" type="ORF">JSE7799_01911</name>
</gene>
<dbReference type="SUPFAM" id="SSF53098">
    <property type="entry name" value="Ribonuclease H-like"/>
    <property type="match status" value="1"/>
</dbReference>
<evidence type="ECO:0000313" key="1">
    <source>
        <dbReference type="EMBL" id="CUH39188.1"/>
    </source>
</evidence>
<protein>
    <recommendedName>
        <fullName evidence="3">Integrase core domain protein</fullName>
    </recommendedName>
</protein>
<proteinExistence type="predicted"/>
<dbReference type="STRING" id="313367.JSE7799_01911"/>
<keyword evidence="2" id="KW-1185">Reference proteome</keyword>
<dbReference type="AlphaFoldDB" id="A0A0M7BAU7"/>
<dbReference type="EMBL" id="CYPR01000119">
    <property type="protein sequence ID" value="CUH39188.1"/>
    <property type="molecule type" value="Genomic_DNA"/>
</dbReference>
<dbReference type="InterPro" id="IPR012337">
    <property type="entry name" value="RNaseH-like_sf"/>
</dbReference>
<dbReference type="OrthoDB" id="2370461at2"/>
<evidence type="ECO:0000313" key="2">
    <source>
        <dbReference type="Proteomes" id="UP000049455"/>
    </source>
</evidence>
<accession>A0A0M7BAU7</accession>
<name>A0A0M7BAU7_9RHOB</name>